<name>A0A4R5LW45_9GAMM</name>
<comment type="similarity">
    <text evidence="1">Belongs to the 'GDXG' lipolytic enzyme family.</text>
</comment>
<evidence type="ECO:0000256" key="2">
    <source>
        <dbReference type="ARBA" id="ARBA00022801"/>
    </source>
</evidence>
<accession>A0A4R5LW45</accession>
<dbReference type="EMBL" id="SMSE01000001">
    <property type="protein sequence ID" value="TDG15478.1"/>
    <property type="molecule type" value="Genomic_DNA"/>
</dbReference>
<evidence type="ECO:0000256" key="1">
    <source>
        <dbReference type="ARBA" id="ARBA00010515"/>
    </source>
</evidence>
<dbReference type="InterPro" id="IPR029058">
    <property type="entry name" value="AB_hydrolase_fold"/>
</dbReference>
<comment type="caution">
    <text evidence="5">The sequence shown here is derived from an EMBL/GenBank/DDBJ whole genome shotgun (WGS) entry which is preliminary data.</text>
</comment>
<dbReference type="PROSITE" id="PS01173">
    <property type="entry name" value="LIPASE_GDXG_HIS"/>
    <property type="match status" value="1"/>
</dbReference>
<dbReference type="Proteomes" id="UP000295554">
    <property type="component" value="Unassembled WGS sequence"/>
</dbReference>
<proteinExistence type="inferred from homology"/>
<dbReference type="OrthoDB" id="9806180at2"/>
<dbReference type="PANTHER" id="PTHR48081">
    <property type="entry name" value="AB HYDROLASE SUPERFAMILY PROTEIN C4A8.06C"/>
    <property type="match status" value="1"/>
</dbReference>
<dbReference type="InterPro" id="IPR033140">
    <property type="entry name" value="Lipase_GDXG_put_SER_AS"/>
</dbReference>
<evidence type="ECO:0000256" key="3">
    <source>
        <dbReference type="PROSITE-ProRule" id="PRU10038"/>
    </source>
</evidence>
<dbReference type="RefSeq" id="WP_133209954.1">
    <property type="nucleotide sequence ID" value="NZ_SMSE01000001.1"/>
</dbReference>
<dbReference type="AlphaFoldDB" id="A0A4R5LW45"/>
<keyword evidence="2 5" id="KW-0378">Hydrolase</keyword>
<reference evidence="5 6" key="1">
    <citation type="submission" date="2019-03" db="EMBL/GenBank/DDBJ databases">
        <title>Seongchinamella monodicae gen. nov., sp. nov., a novel member of the Gammaproteobacteria isolated from a tidal mudflat of beach.</title>
        <authorList>
            <person name="Yang H.G."/>
            <person name="Kang J.W."/>
            <person name="Lee S.D."/>
        </authorList>
    </citation>
    <scope>NUCLEOTIDE SEQUENCE [LARGE SCALE GENOMIC DNA]</scope>
    <source>
        <strain evidence="5 6">GH4-78</strain>
    </source>
</reference>
<dbReference type="GO" id="GO:0016787">
    <property type="term" value="F:hydrolase activity"/>
    <property type="evidence" value="ECO:0007669"/>
    <property type="project" value="UniProtKB-KW"/>
</dbReference>
<keyword evidence="6" id="KW-1185">Reference proteome</keyword>
<protein>
    <submittedName>
        <fullName evidence="5">Alpha/beta hydrolase</fullName>
    </submittedName>
</protein>
<sequence length="291" mass="31657">MWLDKVQARLLRLGYRLSNQYVWRGKFIDHATSLLQIPGPSGPLAARLYSNTASGRLPLILYFHGGGWVIGDLDTHHPFCQVLAERSGATVLALDYRLAPEHPWPAAQADCLAASEWVAGHLSELGPNNGRLVIAGDSAGGNLTACSALDLGADARQRLAGAATLYPAADHPQQAWPSYREEARSGLLTTGLMRWFWGTYLGGTPLAQAANARPLRSTRLGQLPPLFAVTAERDPLRDEGQAFADAVRQCGVDVRHRHFAGAAHGFACSEGPTDDFNEFIEEFCDWLDSLE</sequence>
<dbReference type="InterPro" id="IPR002168">
    <property type="entry name" value="Lipase_GDXG_HIS_AS"/>
</dbReference>
<evidence type="ECO:0000259" key="4">
    <source>
        <dbReference type="Pfam" id="PF07859"/>
    </source>
</evidence>
<feature type="active site" evidence="3">
    <location>
        <position position="138"/>
    </location>
</feature>
<dbReference type="PROSITE" id="PS01174">
    <property type="entry name" value="LIPASE_GDXG_SER"/>
    <property type="match status" value="1"/>
</dbReference>
<dbReference type="InterPro" id="IPR050300">
    <property type="entry name" value="GDXG_lipolytic_enzyme"/>
</dbReference>
<dbReference type="PANTHER" id="PTHR48081:SF8">
    <property type="entry name" value="ALPHA_BETA HYDROLASE FOLD-3 DOMAIN-CONTAINING PROTEIN-RELATED"/>
    <property type="match status" value="1"/>
</dbReference>
<gene>
    <name evidence="5" type="ORF">E2F43_04405</name>
</gene>
<dbReference type="InterPro" id="IPR013094">
    <property type="entry name" value="AB_hydrolase_3"/>
</dbReference>
<evidence type="ECO:0000313" key="6">
    <source>
        <dbReference type="Proteomes" id="UP000295554"/>
    </source>
</evidence>
<organism evidence="5 6">
    <name type="scientific">Seongchinamella unica</name>
    <dbReference type="NCBI Taxonomy" id="2547392"/>
    <lineage>
        <taxon>Bacteria</taxon>
        <taxon>Pseudomonadati</taxon>
        <taxon>Pseudomonadota</taxon>
        <taxon>Gammaproteobacteria</taxon>
        <taxon>Cellvibrionales</taxon>
        <taxon>Halieaceae</taxon>
        <taxon>Seongchinamella</taxon>
    </lineage>
</organism>
<feature type="domain" description="Alpha/beta hydrolase fold-3" evidence="4">
    <location>
        <begin position="60"/>
        <end position="267"/>
    </location>
</feature>
<evidence type="ECO:0000313" key="5">
    <source>
        <dbReference type="EMBL" id="TDG15478.1"/>
    </source>
</evidence>
<dbReference type="SUPFAM" id="SSF53474">
    <property type="entry name" value="alpha/beta-Hydrolases"/>
    <property type="match status" value="1"/>
</dbReference>
<dbReference type="Gene3D" id="3.40.50.1820">
    <property type="entry name" value="alpha/beta hydrolase"/>
    <property type="match status" value="1"/>
</dbReference>
<dbReference type="Pfam" id="PF07859">
    <property type="entry name" value="Abhydrolase_3"/>
    <property type="match status" value="1"/>
</dbReference>